<dbReference type="Proteomes" id="UP001597463">
    <property type="component" value="Unassembled WGS sequence"/>
</dbReference>
<sequence length="161" mass="16937">MNSLDALRRMVASYPGGRTALAARMGKSDEVLRKELSGASAHHKMGLADAEEIAAMCHEVGSPEAHALGTVFSFKAGMLTLPVIDMAKGRLCLSTTTADAVREAADVLLAVTRSKADGNVSDNDKRDVLREIGEAVVALQAVAVALVAEHAKDNKGRQEQA</sequence>
<name>A0ABW5UQS6_9BURK</name>
<dbReference type="InterPro" id="IPR009679">
    <property type="entry name" value="Phage_186_CII-like"/>
</dbReference>
<reference evidence="2" key="1">
    <citation type="journal article" date="2019" name="Int. J. Syst. Evol. Microbiol.">
        <title>The Global Catalogue of Microorganisms (GCM) 10K type strain sequencing project: providing services to taxonomists for standard genome sequencing and annotation.</title>
        <authorList>
            <consortium name="The Broad Institute Genomics Platform"/>
            <consortium name="The Broad Institute Genome Sequencing Center for Infectious Disease"/>
            <person name="Wu L."/>
            <person name="Ma J."/>
        </authorList>
    </citation>
    <scope>NUCLEOTIDE SEQUENCE [LARGE SCALE GENOMIC DNA]</scope>
    <source>
        <strain evidence="2">TISTR 1906</strain>
    </source>
</reference>
<evidence type="ECO:0000313" key="1">
    <source>
        <dbReference type="EMBL" id="MFD2755986.1"/>
    </source>
</evidence>
<dbReference type="EMBL" id="JBHUMV010000008">
    <property type="protein sequence ID" value="MFD2755986.1"/>
    <property type="molecule type" value="Genomic_DNA"/>
</dbReference>
<gene>
    <name evidence="1" type="ORF">ACFSW6_18105</name>
</gene>
<accession>A0ABW5UQS6</accession>
<evidence type="ECO:0000313" key="2">
    <source>
        <dbReference type="Proteomes" id="UP001597463"/>
    </source>
</evidence>
<proteinExistence type="predicted"/>
<dbReference type="Pfam" id="PF06892">
    <property type="entry name" value="Phage_CP76"/>
    <property type="match status" value="1"/>
</dbReference>
<organism evidence="1 2">
    <name type="scientific">Comamonas terrae</name>
    <dbReference type="NCBI Taxonomy" id="673548"/>
    <lineage>
        <taxon>Bacteria</taxon>
        <taxon>Pseudomonadati</taxon>
        <taxon>Pseudomonadota</taxon>
        <taxon>Betaproteobacteria</taxon>
        <taxon>Burkholderiales</taxon>
        <taxon>Comamonadaceae</taxon>
        <taxon>Comamonas</taxon>
    </lineage>
</organism>
<keyword evidence="2" id="KW-1185">Reference proteome</keyword>
<dbReference type="RefSeq" id="WP_066471222.1">
    <property type="nucleotide sequence ID" value="NZ_BCNT01000001.1"/>
</dbReference>
<comment type="caution">
    <text evidence="1">The sequence shown here is derived from an EMBL/GenBank/DDBJ whole genome shotgun (WGS) entry which is preliminary data.</text>
</comment>
<protein>
    <submittedName>
        <fullName evidence="1">Phage regulatory CII family protein</fullName>
    </submittedName>
</protein>